<keyword evidence="3" id="KW-1185">Reference proteome</keyword>
<dbReference type="InParanoid" id="A0A0C2XAM1"/>
<dbReference type="HOGENOM" id="CLU_106355_0_0_1"/>
<reference evidence="2 3" key="1">
    <citation type="submission" date="2014-04" db="EMBL/GenBank/DDBJ databases">
        <title>Evolutionary Origins and Diversification of the Mycorrhizal Mutualists.</title>
        <authorList>
            <consortium name="DOE Joint Genome Institute"/>
            <consortium name="Mycorrhizal Genomics Consortium"/>
            <person name="Kohler A."/>
            <person name="Kuo A."/>
            <person name="Nagy L.G."/>
            <person name="Floudas D."/>
            <person name="Copeland A."/>
            <person name="Barry K.W."/>
            <person name="Cichocki N."/>
            <person name="Veneault-Fourrey C."/>
            <person name="LaButti K."/>
            <person name="Lindquist E.A."/>
            <person name="Lipzen A."/>
            <person name="Lundell T."/>
            <person name="Morin E."/>
            <person name="Murat C."/>
            <person name="Riley R."/>
            <person name="Ohm R."/>
            <person name="Sun H."/>
            <person name="Tunlid A."/>
            <person name="Henrissat B."/>
            <person name="Grigoriev I.V."/>
            <person name="Hibbett D.S."/>
            <person name="Martin F."/>
        </authorList>
    </citation>
    <scope>NUCLEOTIDE SEQUENCE [LARGE SCALE GENOMIC DNA]</scope>
    <source>
        <strain evidence="2 3">Koide BX008</strain>
    </source>
</reference>
<dbReference type="EMBL" id="KN818236">
    <property type="protein sequence ID" value="KIL66366.1"/>
    <property type="molecule type" value="Genomic_DNA"/>
</dbReference>
<organism evidence="2 3">
    <name type="scientific">Amanita muscaria (strain Koide BX008)</name>
    <dbReference type="NCBI Taxonomy" id="946122"/>
    <lineage>
        <taxon>Eukaryota</taxon>
        <taxon>Fungi</taxon>
        <taxon>Dikarya</taxon>
        <taxon>Basidiomycota</taxon>
        <taxon>Agaricomycotina</taxon>
        <taxon>Agaricomycetes</taxon>
        <taxon>Agaricomycetidae</taxon>
        <taxon>Agaricales</taxon>
        <taxon>Pluteineae</taxon>
        <taxon>Amanitaceae</taxon>
        <taxon>Amanita</taxon>
    </lineage>
</organism>
<dbReference type="Gene3D" id="2.20.25.10">
    <property type="match status" value="1"/>
</dbReference>
<evidence type="ECO:0008006" key="4">
    <source>
        <dbReference type="Google" id="ProtNLM"/>
    </source>
</evidence>
<dbReference type="PANTHER" id="PTHR33797">
    <property type="entry name" value="ORGANIC HYDROPEROXIDE RESISTANCE PROTEIN-LIKE"/>
    <property type="match status" value="1"/>
</dbReference>
<sequence>MLNIAARNLFRSARPVATTGRHSFNYVARSLMTLKEVKYTTTATASGLGRNGEVECDGLKLKLATPKELGGTGDGENPEQLFAMGYSACFLGALQLVARQQGKAKLGENAVVHASVSLGVPNERPGFGLAVDIKVEGVDDELLKAAHEVRVQCSTPELTDNYYAVTGLPVLSSPGSWCCC</sequence>
<dbReference type="Proteomes" id="UP000054549">
    <property type="component" value="Unassembled WGS sequence"/>
</dbReference>
<dbReference type="PANTHER" id="PTHR33797:SF2">
    <property type="entry name" value="ORGANIC HYDROPEROXIDE RESISTANCE PROTEIN-LIKE"/>
    <property type="match status" value="1"/>
</dbReference>
<evidence type="ECO:0000313" key="2">
    <source>
        <dbReference type="EMBL" id="KIL66366.1"/>
    </source>
</evidence>
<dbReference type="SUPFAM" id="SSF82784">
    <property type="entry name" value="OsmC-like"/>
    <property type="match status" value="1"/>
</dbReference>
<evidence type="ECO:0000313" key="3">
    <source>
        <dbReference type="Proteomes" id="UP000054549"/>
    </source>
</evidence>
<dbReference type="AlphaFoldDB" id="A0A0C2XAM1"/>
<dbReference type="InterPro" id="IPR015946">
    <property type="entry name" value="KH_dom-like_a/b"/>
</dbReference>
<dbReference type="InterPro" id="IPR019953">
    <property type="entry name" value="OHR"/>
</dbReference>
<evidence type="ECO:0000256" key="1">
    <source>
        <dbReference type="ARBA" id="ARBA00007378"/>
    </source>
</evidence>
<comment type="similarity">
    <text evidence="1">Belongs to the OsmC/Ohr family.</text>
</comment>
<dbReference type="Pfam" id="PF02566">
    <property type="entry name" value="OsmC"/>
    <property type="match status" value="1"/>
</dbReference>
<proteinExistence type="inferred from homology"/>
<gene>
    <name evidence="2" type="ORF">M378DRAFT_160792</name>
</gene>
<name>A0A0C2XAM1_AMAMK</name>
<dbReference type="InterPro" id="IPR003718">
    <property type="entry name" value="OsmC/Ohr_fam"/>
</dbReference>
<protein>
    <recommendedName>
        <fullName evidence="4">OsmC-like protein</fullName>
    </recommendedName>
</protein>
<dbReference type="Gene3D" id="3.30.300.20">
    <property type="match status" value="1"/>
</dbReference>
<dbReference type="GO" id="GO:0006979">
    <property type="term" value="P:response to oxidative stress"/>
    <property type="evidence" value="ECO:0007669"/>
    <property type="project" value="InterPro"/>
</dbReference>
<dbReference type="NCBIfam" id="TIGR03561">
    <property type="entry name" value="organ_hyd_perox"/>
    <property type="match status" value="1"/>
</dbReference>
<dbReference type="OrthoDB" id="60422at2759"/>
<accession>A0A0C2XAM1</accession>
<dbReference type="InterPro" id="IPR036102">
    <property type="entry name" value="OsmC/Ohrsf"/>
</dbReference>